<dbReference type="GO" id="GO:0005634">
    <property type="term" value="C:nucleus"/>
    <property type="evidence" value="ECO:0007669"/>
    <property type="project" value="UniProtKB-SubCell"/>
</dbReference>
<feature type="compositionally biased region" description="Basic and acidic residues" evidence="8">
    <location>
        <begin position="390"/>
        <end position="406"/>
    </location>
</feature>
<evidence type="ECO:0000256" key="2">
    <source>
        <dbReference type="ARBA" id="ARBA00022574"/>
    </source>
</evidence>
<comment type="caution">
    <text evidence="9">The sequence shown here is derived from an EMBL/GenBank/DDBJ whole genome shotgun (WGS) entry which is preliminary data.</text>
</comment>
<dbReference type="InterPro" id="IPR036322">
    <property type="entry name" value="WD40_repeat_dom_sf"/>
</dbReference>
<evidence type="ECO:0000313" key="9">
    <source>
        <dbReference type="EMBL" id="KAF0345195.1"/>
    </source>
</evidence>
<evidence type="ECO:0000256" key="3">
    <source>
        <dbReference type="ARBA" id="ARBA00022694"/>
    </source>
</evidence>
<comment type="function">
    <text evidence="6">Required for the formation of N(7)-methylguanine at position 46 (m7G46) in tRNA. In the complex, it is required to stabilize and induce conformational changes of the catalytic subunit.</text>
</comment>
<evidence type="ECO:0000256" key="7">
    <source>
        <dbReference type="PROSITE-ProRule" id="PRU00221"/>
    </source>
</evidence>
<dbReference type="Gene3D" id="2.130.10.10">
    <property type="entry name" value="YVTN repeat-like/Quinoprotein amine dehydrogenase"/>
    <property type="match status" value="1"/>
</dbReference>
<evidence type="ECO:0000256" key="8">
    <source>
        <dbReference type="SAM" id="MobiDB-lite"/>
    </source>
</evidence>
<reference evidence="9 10" key="1">
    <citation type="journal article" date="2019" name="Environ. Microbiol.">
        <title>At the nexus of three kingdoms: the genome of the mycorrhizal fungus Gigaspora margarita provides insights into plant, endobacterial and fungal interactions.</title>
        <authorList>
            <person name="Venice F."/>
            <person name="Ghignone S."/>
            <person name="Salvioli di Fossalunga A."/>
            <person name="Amselem J."/>
            <person name="Novero M."/>
            <person name="Xianan X."/>
            <person name="Sedzielewska Toro K."/>
            <person name="Morin E."/>
            <person name="Lipzen A."/>
            <person name="Grigoriev I.V."/>
            <person name="Henrissat B."/>
            <person name="Martin F.M."/>
            <person name="Bonfante P."/>
        </authorList>
    </citation>
    <scope>NUCLEOTIDE SEQUENCE [LARGE SCALE GENOMIC DNA]</scope>
    <source>
        <strain evidence="9 10">BEG34</strain>
    </source>
</reference>
<sequence length="444" mass="50043">MAYRLPFGKLLHHLTRDLLILVYGTHFQALDTSTGAIIASTRTLYSDNTDAIPQIKYITPTTDGQEASIRAITFHNKIDGDGSLLASSGEDKLLKVWDIKEWRLLNTRPVPKRVVSIAFSEDGSQIVTADKFGDVYSYPINSTESIENTSKLLLGHVSMVTDMVLTPNNKFVITADRDEHIRVSQFPKGYNIKSYCFGHTQFLSKLHILPWDSDLLLSAGGDDFIALWDYVPGRLIQTLDIKNLIQNQVIEANESNIDTTDTVPESKNIAVMSISSSNVMQHIAIIIEKFPGVLILNWDAEQRHVKYMQTLSLNANPLDCAYDLRGNLWVSSSSKNGGNIDEGLITLFLRRDNNKYEKASTDHPVVYQINKFGTMKVDVLPDLYTTSQLRKDPTDWREQKNKHEDEGVPEEASEESTNESVSLPKKNARPKGDSKRKKKRIKTE</sequence>
<comment type="pathway">
    <text evidence="6">tRNA modification; N(7)-methylguanine-tRNA biosynthesis.</text>
</comment>
<keyword evidence="3 6" id="KW-0819">tRNA processing</keyword>
<dbReference type="Proteomes" id="UP000439903">
    <property type="component" value="Unassembled WGS sequence"/>
</dbReference>
<keyword evidence="2 6" id="KW-0853">WD repeat</keyword>
<evidence type="ECO:0000256" key="4">
    <source>
        <dbReference type="ARBA" id="ARBA00022737"/>
    </source>
</evidence>
<organism evidence="9 10">
    <name type="scientific">Gigaspora margarita</name>
    <dbReference type="NCBI Taxonomy" id="4874"/>
    <lineage>
        <taxon>Eukaryota</taxon>
        <taxon>Fungi</taxon>
        <taxon>Fungi incertae sedis</taxon>
        <taxon>Mucoromycota</taxon>
        <taxon>Glomeromycotina</taxon>
        <taxon>Glomeromycetes</taxon>
        <taxon>Diversisporales</taxon>
        <taxon>Gigasporaceae</taxon>
        <taxon>Gigaspora</taxon>
    </lineage>
</organism>
<gene>
    <name evidence="9" type="ORF">F8M41_015891</name>
</gene>
<dbReference type="UniPathway" id="UPA00989"/>
<feature type="region of interest" description="Disordered" evidence="8">
    <location>
        <begin position="390"/>
        <end position="444"/>
    </location>
</feature>
<comment type="subcellular location">
    <subcellularLocation>
        <location evidence="1 6">Nucleus</location>
    </subcellularLocation>
</comment>
<evidence type="ECO:0000256" key="1">
    <source>
        <dbReference type="ARBA" id="ARBA00004123"/>
    </source>
</evidence>
<dbReference type="InterPro" id="IPR001680">
    <property type="entry name" value="WD40_rpt"/>
</dbReference>
<dbReference type="PROSITE" id="PS50294">
    <property type="entry name" value="WD_REPEATS_REGION"/>
    <property type="match status" value="1"/>
</dbReference>
<evidence type="ECO:0000256" key="5">
    <source>
        <dbReference type="ARBA" id="ARBA00023242"/>
    </source>
</evidence>
<dbReference type="GO" id="GO:0106004">
    <property type="term" value="P:tRNA (guanine-N7)-methylation"/>
    <property type="evidence" value="ECO:0007669"/>
    <property type="project" value="UniProtKB-UniRule"/>
</dbReference>
<dbReference type="InterPro" id="IPR019775">
    <property type="entry name" value="WD40_repeat_CS"/>
</dbReference>
<dbReference type="InterPro" id="IPR015943">
    <property type="entry name" value="WD40/YVTN_repeat-like_dom_sf"/>
</dbReference>
<evidence type="ECO:0000313" key="10">
    <source>
        <dbReference type="Proteomes" id="UP000439903"/>
    </source>
</evidence>
<feature type="repeat" description="WD" evidence="7">
    <location>
        <begin position="62"/>
        <end position="107"/>
    </location>
</feature>
<dbReference type="Pfam" id="PF00400">
    <property type="entry name" value="WD40"/>
    <property type="match status" value="2"/>
</dbReference>
<protein>
    <submittedName>
        <fullName evidence="9">WD40 repeat-like protein</fullName>
    </submittedName>
</protein>
<evidence type="ECO:0000256" key="6">
    <source>
        <dbReference type="HAMAP-Rule" id="MF_03056"/>
    </source>
</evidence>
<dbReference type="GO" id="GO:0005829">
    <property type="term" value="C:cytosol"/>
    <property type="evidence" value="ECO:0007669"/>
    <property type="project" value="TreeGrafter"/>
</dbReference>
<dbReference type="SMART" id="SM00320">
    <property type="entry name" value="WD40"/>
    <property type="match status" value="4"/>
</dbReference>
<dbReference type="HAMAP" id="MF_03056">
    <property type="entry name" value="TRM82"/>
    <property type="match status" value="1"/>
</dbReference>
<accession>A0A8H3ZVV6</accession>
<keyword evidence="4 6" id="KW-0677">Repeat</keyword>
<dbReference type="AlphaFoldDB" id="A0A8H3ZVV6"/>
<dbReference type="GO" id="GO:0043527">
    <property type="term" value="C:tRNA methyltransferase complex"/>
    <property type="evidence" value="ECO:0007669"/>
    <property type="project" value="TreeGrafter"/>
</dbReference>
<keyword evidence="10" id="KW-1185">Reference proteome</keyword>
<dbReference type="PROSITE" id="PS50082">
    <property type="entry name" value="WD_REPEATS_2"/>
    <property type="match status" value="1"/>
</dbReference>
<dbReference type="PANTHER" id="PTHR16288:SF0">
    <property type="entry name" value="TRNA (GUANINE-N(7)-)-METHYLTRANSFERASE NON-CATALYTIC SUBUNIT WDR4"/>
    <property type="match status" value="1"/>
</dbReference>
<name>A0A8H3ZVV6_GIGMA</name>
<keyword evidence="5 6" id="KW-0539">Nucleus</keyword>
<comment type="similarity">
    <text evidence="6">Belongs to the WD repeat TRM82 family.</text>
</comment>
<feature type="compositionally biased region" description="Basic residues" evidence="8">
    <location>
        <begin position="426"/>
        <end position="444"/>
    </location>
</feature>
<dbReference type="PANTHER" id="PTHR16288">
    <property type="entry name" value="WD40 REPEAT PROTEIN 4"/>
    <property type="match status" value="1"/>
</dbReference>
<dbReference type="EMBL" id="WTPW01003371">
    <property type="protein sequence ID" value="KAF0345195.1"/>
    <property type="molecule type" value="Genomic_DNA"/>
</dbReference>
<proteinExistence type="inferred from homology"/>
<dbReference type="OrthoDB" id="339900at2759"/>
<feature type="compositionally biased region" description="Acidic residues" evidence="8">
    <location>
        <begin position="407"/>
        <end position="417"/>
    </location>
</feature>
<dbReference type="InterPro" id="IPR028884">
    <property type="entry name" value="Trm82"/>
</dbReference>
<dbReference type="SUPFAM" id="SSF50978">
    <property type="entry name" value="WD40 repeat-like"/>
    <property type="match status" value="1"/>
</dbReference>
<dbReference type="PROSITE" id="PS00678">
    <property type="entry name" value="WD_REPEATS_1"/>
    <property type="match status" value="1"/>
</dbReference>